<comment type="caution">
    <text evidence="2">The sequence shown here is derived from an EMBL/GenBank/DDBJ whole genome shotgun (WGS) entry which is preliminary data.</text>
</comment>
<feature type="domain" description="Glycosyltransferase subfamily 4-like N-terminal" evidence="1">
    <location>
        <begin position="13"/>
        <end position="220"/>
    </location>
</feature>
<proteinExistence type="predicted"/>
<dbReference type="InterPro" id="IPR028098">
    <property type="entry name" value="Glyco_trans_4-like_N"/>
</dbReference>
<dbReference type="Gene3D" id="3.40.50.2000">
    <property type="entry name" value="Glycogen Phosphorylase B"/>
    <property type="match status" value="2"/>
</dbReference>
<evidence type="ECO:0000313" key="2">
    <source>
        <dbReference type="EMBL" id="EOR93116.1"/>
    </source>
</evidence>
<dbReference type="Pfam" id="PF13439">
    <property type="entry name" value="Glyco_transf_4"/>
    <property type="match status" value="1"/>
</dbReference>
<dbReference type="STRING" id="1150600.ADIARSV_3681"/>
<dbReference type="OrthoDB" id="9768685at2"/>
<sequence>MKVIHLNTYDGNGGAGRAVLRLNQGLKLLGIDSQVICLYQFNPQSGVTAISNTLVGRIQAVCNILAERFLIKPFLKGKQIPYSLQRFGISPLTIKVLQDADVIHIHWINHGFLSPSKMAELAQLNKKIFWTLHDSNPITGGCHVRYGCTNFKQECGECPALKSPSANDLSHRTWLAKSKAYRKFDFTFIAPSVWMGQCALDASLSANKQVRVISNALETDIFRPLNKAECRAEFDIDPQAQVILAGYMPSESDRHKGLPELKEAITHLLAHPGVDKGRMILLFYGSNAEGDSLDIPIAHRFMGKISSDLVLVKLYSLADVFVFPSLEESMGYTALESLACGTPVVAFRTSGVTDIVQHGINGYLASLKDTKDLANGIYTILNNPDYAGLSAAARKCASENFNLETIAQKHLDLYHE</sequence>
<dbReference type="eggNOG" id="COG0438">
    <property type="taxonomic scope" value="Bacteria"/>
</dbReference>
<dbReference type="SUPFAM" id="SSF53756">
    <property type="entry name" value="UDP-Glycosyltransferase/glycogen phosphorylase"/>
    <property type="match status" value="1"/>
</dbReference>
<organism evidence="2 3">
    <name type="scientific">Arcticibacter svalbardensis MN12-7</name>
    <dbReference type="NCBI Taxonomy" id="1150600"/>
    <lineage>
        <taxon>Bacteria</taxon>
        <taxon>Pseudomonadati</taxon>
        <taxon>Bacteroidota</taxon>
        <taxon>Sphingobacteriia</taxon>
        <taxon>Sphingobacteriales</taxon>
        <taxon>Sphingobacteriaceae</taxon>
        <taxon>Arcticibacter</taxon>
    </lineage>
</organism>
<dbReference type="GO" id="GO:0016757">
    <property type="term" value="F:glycosyltransferase activity"/>
    <property type="evidence" value="ECO:0007669"/>
    <property type="project" value="TreeGrafter"/>
</dbReference>
<name>R9GN40_9SPHI</name>
<dbReference type="InterPro" id="IPR050194">
    <property type="entry name" value="Glycosyltransferase_grp1"/>
</dbReference>
<protein>
    <recommendedName>
        <fullName evidence="1">Glycosyltransferase subfamily 4-like N-terminal domain-containing protein</fullName>
    </recommendedName>
</protein>
<gene>
    <name evidence="2" type="ORF">ADIARSV_3681</name>
</gene>
<dbReference type="RefSeq" id="WP_016196906.1">
    <property type="nucleotide sequence ID" value="NZ_AQPN01000127.1"/>
</dbReference>
<dbReference type="PANTHER" id="PTHR45947">
    <property type="entry name" value="SULFOQUINOVOSYL TRANSFERASE SQD2"/>
    <property type="match status" value="1"/>
</dbReference>
<dbReference type="EMBL" id="AQPN01000127">
    <property type="protein sequence ID" value="EOR93116.1"/>
    <property type="molecule type" value="Genomic_DNA"/>
</dbReference>
<dbReference type="Pfam" id="PF13692">
    <property type="entry name" value="Glyco_trans_1_4"/>
    <property type="match status" value="1"/>
</dbReference>
<keyword evidence="3" id="KW-1185">Reference proteome</keyword>
<evidence type="ECO:0000313" key="3">
    <source>
        <dbReference type="Proteomes" id="UP000014174"/>
    </source>
</evidence>
<dbReference type="PANTHER" id="PTHR45947:SF3">
    <property type="entry name" value="SULFOQUINOVOSYL TRANSFERASE SQD2"/>
    <property type="match status" value="1"/>
</dbReference>
<dbReference type="Proteomes" id="UP000014174">
    <property type="component" value="Unassembled WGS sequence"/>
</dbReference>
<dbReference type="AlphaFoldDB" id="R9GN40"/>
<accession>R9GN40</accession>
<reference evidence="2 3" key="1">
    <citation type="journal article" date="2013" name="Genome Announc.">
        <title>Draft Genome Sequence of Arcticibacter svalbardensis Strain MN12-7T, a Member of the Family Sphingobacteriaceae Isolated from an Arctic Soil Sample.</title>
        <authorList>
            <person name="Shivaji S."/>
            <person name="Ara S."/>
            <person name="Prasad S."/>
            <person name="Manasa B.P."/>
            <person name="Begum Z."/>
            <person name="Singh A."/>
            <person name="Kumar Pinnaka A."/>
        </authorList>
    </citation>
    <scope>NUCLEOTIDE SEQUENCE [LARGE SCALE GENOMIC DNA]</scope>
    <source>
        <strain evidence="2 3">MN12-7</strain>
    </source>
</reference>
<evidence type="ECO:0000259" key="1">
    <source>
        <dbReference type="Pfam" id="PF13439"/>
    </source>
</evidence>